<protein>
    <submittedName>
        <fullName evidence="2">Sulfatase</fullName>
    </submittedName>
</protein>
<keyword evidence="1" id="KW-0812">Transmembrane</keyword>
<dbReference type="InterPro" id="IPR017850">
    <property type="entry name" value="Alkaline_phosphatase_core_sf"/>
</dbReference>
<keyword evidence="1" id="KW-0472">Membrane</keyword>
<feature type="transmembrane region" description="Helical" evidence="1">
    <location>
        <begin position="43"/>
        <end position="61"/>
    </location>
</feature>
<reference evidence="3" key="1">
    <citation type="journal article" date="2019" name="Int. J. Syst. Evol. Microbiol.">
        <title>The Global Catalogue of Microorganisms (GCM) 10K type strain sequencing project: providing services to taxonomists for standard genome sequencing and annotation.</title>
        <authorList>
            <consortium name="The Broad Institute Genomics Platform"/>
            <consortium name="The Broad Institute Genome Sequencing Center for Infectious Disease"/>
            <person name="Wu L."/>
            <person name="Ma J."/>
        </authorList>
    </citation>
    <scope>NUCLEOTIDE SEQUENCE [LARGE SCALE GENOMIC DNA]</scope>
    <source>
        <strain evidence="3">KCTC 32255</strain>
    </source>
</reference>
<dbReference type="Gene3D" id="3.40.720.10">
    <property type="entry name" value="Alkaline Phosphatase, subunit A"/>
    <property type="match status" value="1"/>
</dbReference>
<dbReference type="EMBL" id="JBHSXX010000001">
    <property type="protein sequence ID" value="MFC6866839.1"/>
    <property type="molecule type" value="Genomic_DNA"/>
</dbReference>
<accession>A0ABW2BWF0</accession>
<comment type="caution">
    <text evidence="2">The sequence shown here is derived from an EMBL/GenBank/DDBJ whole genome shotgun (WGS) entry which is preliminary data.</text>
</comment>
<feature type="transmembrane region" description="Helical" evidence="1">
    <location>
        <begin position="157"/>
        <end position="180"/>
    </location>
</feature>
<name>A0ABW2BWF0_9PSEU</name>
<evidence type="ECO:0000256" key="1">
    <source>
        <dbReference type="SAM" id="Phobius"/>
    </source>
</evidence>
<feature type="transmembrane region" description="Helical" evidence="1">
    <location>
        <begin position="12"/>
        <end position="31"/>
    </location>
</feature>
<feature type="transmembrane region" description="Helical" evidence="1">
    <location>
        <begin position="68"/>
        <end position="92"/>
    </location>
</feature>
<organism evidence="2 3">
    <name type="scientific">Haloechinothrix salitolerans</name>
    <dbReference type="NCBI Taxonomy" id="926830"/>
    <lineage>
        <taxon>Bacteria</taxon>
        <taxon>Bacillati</taxon>
        <taxon>Actinomycetota</taxon>
        <taxon>Actinomycetes</taxon>
        <taxon>Pseudonocardiales</taxon>
        <taxon>Pseudonocardiaceae</taxon>
        <taxon>Haloechinothrix</taxon>
    </lineage>
</organism>
<evidence type="ECO:0000313" key="3">
    <source>
        <dbReference type="Proteomes" id="UP001596337"/>
    </source>
</evidence>
<sequence>MKPSIVRSGRDITAWTVTVLVCVLLMFALLAPTDVGPLSPRSFARIPVEMLVAVPVLLLVSERARRPVAAVLGAALGLVALVKIADLGFYSALDRAFHPAYDWHSFGPAVDLLTAEVGLAGAIALSVTAAALALGVVIASAAAMVRLTRVVVRHRTSAARTVIVLWVVWLGCAVTGLQIAPSQPIAARSAAAFAYDRAHQVVADIRDKREFARDTSVDAFHDVNGDELLTALRGKDVVVTFVESYGRVAVEHPDIAPRISAALDNGTRTLRTAGFTARSAYLTSPTVGGVSWLAHATLQSGLWVDNQLRYDTTVASDRLTLTAAFNRAGWRTVGVVPANTEDWSEREFYGFDGYYDSRTLGYRGPRFSFDTIPDQFTLAAFHRHELAGKHRPVMAEIDLTSSHWPWDQVPRYVPWADLGDGSVLADMPTTVSAPGGARAGYADNIEYTLRSLLSYVKYHGDDDLVLIVVGDHQPASMVTGEGSGRDVPISIIAADPAVFDRMDDWDWENGLRPGPSAPVWPMDDFRDRFLSAFGSPPA</sequence>
<evidence type="ECO:0000313" key="2">
    <source>
        <dbReference type="EMBL" id="MFC6866839.1"/>
    </source>
</evidence>
<feature type="transmembrane region" description="Helical" evidence="1">
    <location>
        <begin position="112"/>
        <end position="145"/>
    </location>
</feature>
<dbReference type="SUPFAM" id="SSF53649">
    <property type="entry name" value="Alkaline phosphatase-like"/>
    <property type="match status" value="1"/>
</dbReference>
<dbReference type="Proteomes" id="UP001596337">
    <property type="component" value="Unassembled WGS sequence"/>
</dbReference>
<keyword evidence="1" id="KW-1133">Transmembrane helix</keyword>
<gene>
    <name evidence="2" type="ORF">ACFQGD_06735</name>
</gene>
<keyword evidence="3" id="KW-1185">Reference proteome</keyword>
<dbReference type="RefSeq" id="WP_345405927.1">
    <property type="nucleotide sequence ID" value="NZ_BAABLA010000121.1"/>
</dbReference>
<proteinExistence type="predicted"/>